<evidence type="ECO:0000313" key="3">
    <source>
        <dbReference type="Proteomes" id="UP000317650"/>
    </source>
</evidence>
<comment type="caution">
    <text evidence="2">The sequence shown here is derived from an EMBL/GenBank/DDBJ whole genome shotgun (WGS) entry which is preliminary data.</text>
</comment>
<protein>
    <submittedName>
        <fullName evidence="2">Uncharacterized protein</fullName>
    </submittedName>
</protein>
<dbReference type="AlphaFoldDB" id="A0A4S8IB27"/>
<organism evidence="2 3">
    <name type="scientific">Musa balbisiana</name>
    <name type="common">Banana</name>
    <dbReference type="NCBI Taxonomy" id="52838"/>
    <lineage>
        <taxon>Eukaryota</taxon>
        <taxon>Viridiplantae</taxon>
        <taxon>Streptophyta</taxon>
        <taxon>Embryophyta</taxon>
        <taxon>Tracheophyta</taxon>
        <taxon>Spermatophyta</taxon>
        <taxon>Magnoliopsida</taxon>
        <taxon>Liliopsida</taxon>
        <taxon>Zingiberales</taxon>
        <taxon>Musaceae</taxon>
        <taxon>Musa</taxon>
    </lineage>
</organism>
<feature type="compositionally biased region" description="Basic and acidic residues" evidence="1">
    <location>
        <begin position="16"/>
        <end position="32"/>
    </location>
</feature>
<dbReference type="EMBL" id="PYDT01000011">
    <property type="protein sequence ID" value="THU45273.1"/>
    <property type="molecule type" value="Genomic_DNA"/>
</dbReference>
<reference evidence="2 3" key="1">
    <citation type="journal article" date="2019" name="Nat. Plants">
        <title>Genome sequencing of Musa balbisiana reveals subgenome evolution and function divergence in polyploid bananas.</title>
        <authorList>
            <person name="Yao X."/>
        </authorList>
    </citation>
    <scope>NUCLEOTIDE SEQUENCE [LARGE SCALE GENOMIC DNA]</scope>
    <source>
        <strain evidence="3">cv. DH-PKW</strain>
        <tissue evidence="2">Leaves</tissue>
    </source>
</reference>
<dbReference type="Proteomes" id="UP000317650">
    <property type="component" value="Chromosome 2"/>
</dbReference>
<feature type="compositionally biased region" description="Polar residues" evidence="1">
    <location>
        <begin position="78"/>
        <end position="91"/>
    </location>
</feature>
<feature type="compositionally biased region" description="Basic and acidic residues" evidence="1">
    <location>
        <begin position="108"/>
        <end position="137"/>
    </location>
</feature>
<keyword evidence="3" id="KW-1185">Reference proteome</keyword>
<proteinExistence type="predicted"/>
<evidence type="ECO:0000313" key="2">
    <source>
        <dbReference type="EMBL" id="THU45273.1"/>
    </source>
</evidence>
<name>A0A4S8IB27_MUSBA</name>
<sequence>MEETKEPSRSKQALKRICDSDEHADIPNKETENTSFARGVVDKGAPFSPSKDGMGSDLPPASFTHVPSKNPSLPGMKLSSQIPCQQSTEPTSQEEDGSNTKPYRFFLKKVESRKSKVESRVAETSKKGKAWEKEREGNTNQDPSTHQAISRLGRPRKRSLNRQELS</sequence>
<evidence type="ECO:0000256" key="1">
    <source>
        <dbReference type="SAM" id="MobiDB-lite"/>
    </source>
</evidence>
<gene>
    <name evidence="2" type="ORF">C4D60_Mb02t16090</name>
</gene>
<accession>A0A4S8IB27</accession>
<feature type="region of interest" description="Disordered" evidence="1">
    <location>
        <begin position="1"/>
        <end position="166"/>
    </location>
</feature>
<feature type="compositionally biased region" description="Polar residues" evidence="1">
    <location>
        <begin position="138"/>
        <end position="148"/>
    </location>
</feature>